<keyword evidence="1" id="KW-0472">Membrane</keyword>
<dbReference type="Gene3D" id="3.20.20.450">
    <property type="entry name" value="EAL domain"/>
    <property type="match status" value="1"/>
</dbReference>
<dbReference type="Pfam" id="PF05226">
    <property type="entry name" value="CHASE2"/>
    <property type="match status" value="1"/>
</dbReference>
<accession>A0ABS0XTW3</accession>
<keyword evidence="1" id="KW-0812">Transmembrane</keyword>
<dbReference type="PROSITE" id="PS50883">
    <property type="entry name" value="EAL"/>
    <property type="match status" value="1"/>
</dbReference>
<dbReference type="InterPro" id="IPR001633">
    <property type="entry name" value="EAL_dom"/>
</dbReference>
<evidence type="ECO:0000313" key="4">
    <source>
        <dbReference type="Proteomes" id="UP000640426"/>
    </source>
</evidence>
<feature type="transmembrane region" description="Helical" evidence="1">
    <location>
        <begin position="327"/>
        <end position="348"/>
    </location>
</feature>
<dbReference type="Proteomes" id="UP000640426">
    <property type="component" value="Unassembled WGS sequence"/>
</dbReference>
<dbReference type="Pfam" id="PF00563">
    <property type="entry name" value="EAL"/>
    <property type="match status" value="1"/>
</dbReference>
<evidence type="ECO:0000256" key="1">
    <source>
        <dbReference type="SAM" id="Phobius"/>
    </source>
</evidence>
<dbReference type="InterPro" id="IPR035919">
    <property type="entry name" value="EAL_sf"/>
</dbReference>
<evidence type="ECO:0000313" key="3">
    <source>
        <dbReference type="EMBL" id="MBJ6123469.1"/>
    </source>
</evidence>
<dbReference type="SMART" id="SM00052">
    <property type="entry name" value="EAL"/>
    <property type="match status" value="1"/>
</dbReference>
<dbReference type="PANTHER" id="PTHR33121">
    <property type="entry name" value="CYCLIC DI-GMP PHOSPHODIESTERASE PDEF"/>
    <property type="match status" value="1"/>
</dbReference>
<dbReference type="InterPro" id="IPR007890">
    <property type="entry name" value="CHASE2"/>
</dbReference>
<dbReference type="SUPFAM" id="SSF141868">
    <property type="entry name" value="EAL domain-like"/>
    <property type="match status" value="1"/>
</dbReference>
<evidence type="ECO:0000259" key="2">
    <source>
        <dbReference type="PROSITE" id="PS50883"/>
    </source>
</evidence>
<dbReference type="InterPro" id="IPR050706">
    <property type="entry name" value="Cyclic-di-GMP_PDE-like"/>
</dbReference>
<name>A0ABS0XTW3_9SPHN</name>
<proteinExistence type="predicted"/>
<dbReference type="Gene3D" id="3.30.70.270">
    <property type="match status" value="1"/>
</dbReference>
<dbReference type="InterPro" id="IPR000160">
    <property type="entry name" value="GGDEF_dom"/>
</dbReference>
<keyword evidence="4" id="KW-1185">Reference proteome</keyword>
<feature type="transmembrane region" description="Helical" evidence="1">
    <location>
        <begin position="277"/>
        <end position="295"/>
    </location>
</feature>
<reference evidence="4" key="1">
    <citation type="submission" date="2020-12" db="EMBL/GenBank/DDBJ databases">
        <title>Hymenobacter sp.</title>
        <authorList>
            <person name="Kim M.K."/>
        </authorList>
    </citation>
    <scope>NUCLEOTIDE SEQUENCE [LARGE SCALE GENOMIC DNA]</scope>
    <source>
        <strain evidence="4">BT553</strain>
    </source>
</reference>
<comment type="caution">
    <text evidence="3">The sequence shown here is derived from an EMBL/GenBank/DDBJ whole genome shotgun (WGS) entry which is preliminary data.</text>
</comment>
<dbReference type="InterPro" id="IPR043128">
    <property type="entry name" value="Rev_trsase/Diguanyl_cyclase"/>
</dbReference>
<feature type="transmembrane region" description="Helical" evidence="1">
    <location>
        <begin position="302"/>
        <end position="321"/>
    </location>
</feature>
<feature type="domain" description="EAL" evidence="2">
    <location>
        <begin position="512"/>
        <end position="765"/>
    </location>
</feature>
<dbReference type="EMBL" id="JAELXS010000013">
    <property type="protein sequence ID" value="MBJ6123469.1"/>
    <property type="molecule type" value="Genomic_DNA"/>
</dbReference>
<gene>
    <name evidence="3" type="ORF">JAO74_16910</name>
</gene>
<dbReference type="CDD" id="cd01948">
    <property type="entry name" value="EAL"/>
    <property type="match status" value="1"/>
</dbReference>
<sequence>MDAQVSKMKRLLRPIRLLILASALIVALAVSSSSGGRWAERALDPVRFAAARKPASGHVVIVEMDANSVVAISQWPWPRRTYATVIDRLAQAGAASIVFDIDFSSSASLDDDAAMAAAVARAGGRVVLPTFAQRAGAHDTTLIDSLPVPSLRRHAALASVNVAPDDDGIVRRMPFGTMTASTPRPTLAAFIGNRSGTADSSFRIAFGINPSTIPRLSFVDVRDGRFDPALIKGRDILIGATAIEMGDRYATPSWGVIPGVVIQALAAETLIRGMPRTGSSIPLLIVALVIGTVVLRSKRLRVGGLVAATGMATLFGIAVIMQVRYQYWTLLAPSLIIISITTLGRVGMHLAARFEHQRCTDEVTGLPNRTAMVQAAITSPYAVVVALFANLEQLLTVLGRAAERDLVLRLVERLRLSAGGVEVFRVSNRHFAFVLPADCGGDEMSTRLRAMLLQPIEVGGRRVDPAIHVGVEDELGHLADRLSGAAHAAEQAAEASAFWHHGSLDRALLEQKVSLMGDLDLAIATGQIEVHYQPKLSLAEDRITSVEALVRWRHPERGMIRPDLFIPLAEQADRIAPLTLFMLDQVTQDIAAWNAQGLMLSAAINVSARLVSDELFGEALRSVLTSGRIKASSLILEVTESATIHDPERAAHALRSYRDLGCSISMDDYGTGQSTLSYLQWLPLSELKIDRSFVQHAHLNHADGLMVRSTIDLAHGLGLKVVAEGIEDEGCLTFLRNAGCDMAQGYLISRPLPRAALEDFLRPVSAVA</sequence>
<organism evidence="3 4">
    <name type="scientific">Sphingomonas mollis</name>
    <dbReference type="NCBI Taxonomy" id="2795726"/>
    <lineage>
        <taxon>Bacteria</taxon>
        <taxon>Pseudomonadati</taxon>
        <taxon>Pseudomonadota</taxon>
        <taxon>Alphaproteobacteria</taxon>
        <taxon>Sphingomonadales</taxon>
        <taxon>Sphingomonadaceae</taxon>
        <taxon>Sphingomonas</taxon>
    </lineage>
</organism>
<dbReference type="PANTHER" id="PTHR33121:SF79">
    <property type="entry name" value="CYCLIC DI-GMP PHOSPHODIESTERASE PDED-RELATED"/>
    <property type="match status" value="1"/>
</dbReference>
<dbReference type="SMART" id="SM00267">
    <property type="entry name" value="GGDEF"/>
    <property type="match status" value="1"/>
</dbReference>
<keyword evidence="1" id="KW-1133">Transmembrane helix</keyword>
<protein>
    <submittedName>
        <fullName evidence="3">EAL domain-containing protein</fullName>
    </submittedName>
</protein>
<dbReference type="SMART" id="SM01080">
    <property type="entry name" value="CHASE2"/>
    <property type="match status" value="1"/>
</dbReference>